<name>A0A4Q2UG44_9HYPH</name>
<organism evidence="2 3">
    <name type="scientific">Lichenibacterium minor</name>
    <dbReference type="NCBI Taxonomy" id="2316528"/>
    <lineage>
        <taxon>Bacteria</taxon>
        <taxon>Pseudomonadati</taxon>
        <taxon>Pseudomonadota</taxon>
        <taxon>Alphaproteobacteria</taxon>
        <taxon>Hyphomicrobiales</taxon>
        <taxon>Lichenihabitantaceae</taxon>
        <taxon>Lichenibacterium</taxon>
    </lineage>
</organism>
<dbReference type="Pfam" id="PF07238">
    <property type="entry name" value="PilZ"/>
    <property type="match status" value="1"/>
</dbReference>
<evidence type="ECO:0000313" key="2">
    <source>
        <dbReference type="EMBL" id="RYC33715.1"/>
    </source>
</evidence>
<keyword evidence="3" id="KW-1185">Reference proteome</keyword>
<protein>
    <recommendedName>
        <fullName evidence="1">PilZ domain-containing protein</fullName>
    </recommendedName>
</protein>
<proteinExistence type="predicted"/>
<feature type="domain" description="PilZ" evidence="1">
    <location>
        <begin position="3"/>
        <end position="78"/>
    </location>
</feature>
<dbReference type="OrthoDB" id="7210926at2"/>
<accession>A0A4Q2UG44</accession>
<comment type="caution">
    <text evidence="2">The sequence shown here is derived from an EMBL/GenBank/DDBJ whole genome shotgun (WGS) entry which is preliminary data.</text>
</comment>
<evidence type="ECO:0000313" key="3">
    <source>
        <dbReference type="Proteomes" id="UP000290759"/>
    </source>
</evidence>
<dbReference type="RefSeq" id="WP_129222574.1">
    <property type="nucleotide sequence ID" value="NZ_QYBB01000001.1"/>
</dbReference>
<dbReference type="Proteomes" id="UP000290759">
    <property type="component" value="Unassembled WGS sequence"/>
</dbReference>
<evidence type="ECO:0000259" key="1">
    <source>
        <dbReference type="Pfam" id="PF07238"/>
    </source>
</evidence>
<reference evidence="2 3" key="1">
    <citation type="submission" date="2018-12" db="EMBL/GenBank/DDBJ databases">
        <authorList>
            <person name="Grouzdev D.S."/>
            <person name="Krutkina M.S."/>
        </authorList>
    </citation>
    <scope>NUCLEOTIDE SEQUENCE [LARGE SCALE GENOMIC DNA]</scope>
    <source>
        <strain evidence="2 3">RmlP026</strain>
    </source>
</reference>
<dbReference type="EMBL" id="QYBB01000001">
    <property type="protein sequence ID" value="RYC33715.1"/>
    <property type="molecule type" value="Genomic_DNA"/>
</dbReference>
<dbReference type="SUPFAM" id="SSF141371">
    <property type="entry name" value="PilZ domain-like"/>
    <property type="match status" value="1"/>
</dbReference>
<sequence length="129" mass="14016">MLERRKHHRGRDFACGTIVDGQRNATYDCVLRNLSDGGALLLVDEPSRAPVELKLAVRGGMRAARIVWRSETEVGIAFAAAGGAAVRPAPASVVCLDAARRARVGGSDERRLADRIARFVRSPRRPDRG</sequence>
<reference evidence="2 3" key="2">
    <citation type="submission" date="2019-02" db="EMBL/GenBank/DDBJ databases">
        <title>'Lichenibacterium ramalinii' gen. nov. sp. nov., 'Lichenibacterium minor' gen. nov. sp. nov.</title>
        <authorList>
            <person name="Pankratov T."/>
        </authorList>
    </citation>
    <scope>NUCLEOTIDE SEQUENCE [LARGE SCALE GENOMIC DNA]</scope>
    <source>
        <strain evidence="2 3">RmlP026</strain>
    </source>
</reference>
<dbReference type="InterPro" id="IPR009875">
    <property type="entry name" value="PilZ_domain"/>
</dbReference>
<dbReference type="GO" id="GO:0035438">
    <property type="term" value="F:cyclic-di-GMP binding"/>
    <property type="evidence" value="ECO:0007669"/>
    <property type="project" value="InterPro"/>
</dbReference>
<gene>
    <name evidence="2" type="ORF">D3273_00210</name>
</gene>
<dbReference type="AlphaFoldDB" id="A0A4Q2UG44"/>